<feature type="signal peptide" evidence="2">
    <location>
        <begin position="1"/>
        <end position="34"/>
    </location>
</feature>
<dbReference type="STRING" id="280871.TL10_19415"/>
<dbReference type="InterPro" id="IPR006311">
    <property type="entry name" value="TAT_signal"/>
</dbReference>
<reference evidence="3 4" key="1">
    <citation type="submission" date="2015-01" db="EMBL/GenBank/DDBJ databases">
        <title>Genome sequence of Mycobacterium llatzerense and Mycobacterium immunogenum recovered from brain abscess.</title>
        <authorList>
            <person name="Greninger A.L."/>
            <person name="Langelier C."/>
            <person name="Cunningham G."/>
            <person name="Chiu C.Y."/>
            <person name="Miller S."/>
        </authorList>
    </citation>
    <scope>NUCLEOTIDE SEQUENCE [LARGE SCALE GENOMIC DNA]</scope>
    <source>
        <strain evidence="3 4">CLUC14</strain>
    </source>
</reference>
<keyword evidence="2" id="KW-0732">Signal</keyword>
<keyword evidence="4" id="KW-1185">Reference proteome</keyword>
<dbReference type="EMBL" id="JXST01000028">
    <property type="protein sequence ID" value="KIU15402.1"/>
    <property type="molecule type" value="Genomic_DNA"/>
</dbReference>
<dbReference type="Proteomes" id="UP000032221">
    <property type="component" value="Unassembled WGS sequence"/>
</dbReference>
<protein>
    <recommendedName>
        <fullName evidence="5">DUF732 domain-containing protein</fullName>
    </recommendedName>
</protein>
<proteinExistence type="predicted"/>
<name>A0A0D1LB13_9MYCO</name>
<dbReference type="PROSITE" id="PS51318">
    <property type="entry name" value="TAT"/>
    <property type="match status" value="1"/>
</dbReference>
<organism evidence="3 4">
    <name type="scientific">Mycolicibacterium llatzerense</name>
    <dbReference type="NCBI Taxonomy" id="280871"/>
    <lineage>
        <taxon>Bacteria</taxon>
        <taxon>Bacillati</taxon>
        <taxon>Actinomycetota</taxon>
        <taxon>Actinomycetes</taxon>
        <taxon>Mycobacteriales</taxon>
        <taxon>Mycobacteriaceae</taxon>
        <taxon>Mycolicibacterium</taxon>
    </lineage>
</organism>
<accession>A0A0D1LB13</accession>
<comment type="caution">
    <text evidence="3">The sequence shown here is derived from an EMBL/GenBank/DDBJ whole genome shotgun (WGS) entry which is preliminary data.</text>
</comment>
<evidence type="ECO:0000256" key="1">
    <source>
        <dbReference type="SAM" id="MobiDB-lite"/>
    </source>
</evidence>
<evidence type="ECO:0000256" key="2">
    <source>
        <dbReference type="SAM" id="SignalP"/>
    </source>
</evidence>
<evidence type="ECO:0000313" key="4">
    <source>
        <dbReference type="Proteomes" id="UP000032221"/>
    </source>
</evidence>
<dbReference type="OrthoDB" id="4731062at2"/>
<feature type="chain" id="PRO_5002232494" description="DUF732 domain-containing protein" evidence="2">
    <location>
        <begin position="35"/>
        <end position="143"/>
    </location>
</feature>
<dbReference type="PATRIC" id="fig|280871.6.peg.4018"/>
<sequence length="143" mass="14462">MTSHTSRRRHGVAGAILAGAVAAGMMITPAAAHADVLDDLDAEYDIGASGGDLSKLLHTALKLRAQGFGPSRGNLADIQAALDDRPNQVPLIHALQDTVKFQKRNQARAAGAKPQNPIVIGGPGGLPPGLVPGTGGSQIPLGG</sequence>
<gene>
    <name evidence="3" type="ORF">TL10_19415</name>
</gene>
<evidence type="ECO:0000313" key="3">
    <source>
        <dbReference type="EMBL" id="KIU15402.1"/>
    </source>
</evidence>
<evidence type="ECO:0008006" key="5">
    <source>
        <dbReference type="Google" id="ProtNLM"/>
    </source>
</evidence>
<feature type="region of interest" description="Disordered" evidence="1">
    <location>
        <begin position="110"/>
        <end position="143"/>
    </location>
</feature>
<dbReference type="AlphaFoldDB" id="A0A0D1LB13"/>
<feature type="compositionally biased region" description="Gly residues" evidence="1">
    <location>
        <begin position="132"/>
        <end position="143"/>
    </location>
</feature>
<dbReference type="RefSeq" id="WP_043399360.1">
    <property type="nucleotide sequence ID" value="NZ_BAAARC010000013.1"/>
</dbReference>